<proteinExistence type="predicted"/>
<evidence type="ECO:0000313" key="1">
    <source>
        <dbReference type="EMBL" id="MDT0353273.1"/>
    </source>
</evidence>
<dbReference type="RefSeq" id="WP_311559784.1">
    <property type="nucleotide sequence ID" value="NZ_JAVREJ010000028.1"/>
</dbReference>
<comment type="caution">
    <text evidence="1">The sequence shown here is derived from an EMBL/GenBank/DDBJ whole genome shotgun (WGS) entry which is preliminary data.</text>
</comment>
<protein>
    <recommendedName>
        <fullName evidence="3">RES domain-containing protein</fullName>
    </recommendedName>
</protein>
<dbReference type="EMBL" id="JAVREJ010000028">
    <property type="protein sequence ID" value="MDT0353273.1"/>
    <property type="molecule type" value="Genomic_DNA"/>
</dbReference>
<gene>
    <name evidence="1" type="ORF">RM445_27545</name>
</gene>
<reference evidence="2" key="1">
    <citation type="submission" date="2023-07" db="EMBL/GenBank/DDBJ databases">
        <title>30 novel species of actinomycetes from the DSMZ collection.</title>
        <authorList>
            <person name="Nouioui I."/>
        </authorList>
    </citation>
    <scope>NUCLEOTIDE SEQUENCE [LARGE SCALE GENOMIC DNA]</scope>
    <source>
        <strain evidence="2">DSM 45834</strain>
    </source>
</reference>
<accession>A0ABU2NJV8</accession>
<evidence type="ECO:0008006" key="3">
    <source>
        <dbReference type="Google" id="ProtNLM"/>
    </source>
</evidence>
<dbReference type="Proteomes" id="UP001183202">
    <property type="component" value="Unassembled WGS sequence"/>
</dbReference>
<evidence type="ECO:0000313" key="2">
    <source>
        <dbReference type="Proteomes" id="UP001183202"/>
    </source>
</evidence>
<organism evidence="1 2">
    <name type="scientific">Pseudonocardia charpentierae</name>
    <dbReference type="NCBI Taxonomy" id="3075545"/>
    <lineage>
        <taxon>Bacteria</taxon>
        <taxon>Bacillati</taxon>
        <taxon>Actinomycetota</taxon>
        <taxon>Actinomycetes</taxon>
        <taxon>Pseudonocardiales</taxon>
        <taxon>Pseudonocardiaceae</taxon>
        <taxon>Pseudonocardia</taxon>
    </lineage>
</organism>
<keyword evidence="2" id="KW-1185">Reference proteome</keyword>
<name>A0ABU2NJV8_9PSEU</name>
<sequence>MAAGSMTQEAAGNGGRDVWRVAASGDPVELTLPSMLGDFRWYGNTRFTGPQLARQFFLAPAGEHRAIPDKILPGGRQMRKAMRGYDAVVFEASDRSDSALVLAGPYHEATTWFGGPAPTAAGIERLLRSFRFTDSANGATLVPASDMLVQQPDVSLIGRSAHSVLVVRRAAEMLPMLPEWAGLTLPGGELWRADRVLDRVTAGLVAGGPHQWRYVLAGPTLGMDLVLLGPESGRAPLPVPETQVVDALSVLTGRWAV</sequence>